<gene>
    <name evidence="5" type="ORF">MELIAE_LOCUS4024</name>
</gene>
<evidence type="ECO:0000313" key="6">
    <source>
        <dbReference type="Proteomes" id="UP001154078"/>
    </source>
</evidence>
<dbReference type="EMBL" id="OV121133">
    <property type="protein sequence ID" value="CAH0551417.1"/>
    <property type="molecule type" value="Genomic_DNA"/>
</dbReference>
<evidence type="ECO:0000256" key="2">
    <source>
        <dbReference type="ARBA" id="ARBA00007925"/>
    </source>
</evidence>
<evidence type="ECO:0000256" key="3">
    <source>
        <dbReference type="ARBA" id="ARBA00015405"/>
    </source>
</evidence>
<evidence type="ECO:0000313" key="5">
    <source>
        <dbReference type="EMBL" id="CAH0551417.1"/>
    </source>
</evidence>
<comment type="similarity">
    <text evidence="2">Belongs to the MCMBP family.</text>
</comment>
<sequence length="577" mass="67043">MSCTLEILINNEEEWLKKLENEDFWNSIPLLNVNEVHNIKNLSLVRFKGMIQDMQNPEYYLEKYEVTNRDTNEKYVKNGKYSDVILQSDNEDVDYDNENNKTSERQTYVVISTPGVNKWVDSLEEEFNKCKSDVNEVEHIKTDKRSLEDEEMETEVVKNSELYKKQCTEEKIEATSSDKGNSSVVSKEHILNFPLPDRMGKKCHVKVYDETNTLKLNDTVEIVGFLSCNPFLATINEEEDESRMEIESSHPPASIVPRIHCVKYKKIIHLNPLVTSQNLTSERMLFLKKELMILFTQLLLGDDLAADYLICNLISDVYLRKDFMPLGKFSINITNIPIMQKIDYTKTLYEFIEMLVPKSHYFPMTLENLNDQTFIPKKDYDCNRLTSGILQLSKNTHFILDETKLTDGKLNAAGVNNIKAIASCIKNQKIAYDFNYYPIEYEVDIPFLILSEGKSMLTPDVHITLQPDETCLRTFSEIVEAAKQFLNNDLLNELRVYLTFARLIKYEISDKIQDLVQQEFVNMRQKEKNISADNLHNLLVLARLVCISEGKSTLDEHCWKKALHMEEIRKSRLPAHT</sequence>
<accession>A0A9P0AYA7</accession>
<keyword evidence="4" id="KW-0539">Nucleus</keyword>
<reference evidence="5" key="1">
    <citation type="submission" date="2021-12" db="EMBL/GenBank/DDBJ databases">
        <authorList>
            <person name="King R."/>
        </authorList>
    </citation>
    <scope>NUCLEOTIDE SEQUENCE</scope>
</reference>
<dbReference type="AlphaFoldDB" id="A0A9P0AYA7"/>
<proteinExistence type="inferred from homology"/>
<organism evidence="5 6">
    <name type="scientific">Brassicogethes aeneus</name>
    <name type="common">Rape pollen beetle</name>
    <name type="synonym">Meligethes aeneus</name>
    <dbReference type="NCBI Taxonomy" id="1431903"/>
    <lineage>
        <taxon>Eukaryota</taxon>
        <taxon>Metazoa</taxon>
        <taxon>Ecdysozoa</taxon>
        <taxon>Arthropoda</taxon>
        <taxon>Hexapoda</taxon>
        <taxon>Insecta</taxon>
        <taxon>Pterygota</taxon>
        <taxon>Neoptera</taxon>
        <taxon>Endopterygota</taxon>
        <taxon>Coleoptera</taxon>
        <taxon>Polyphaga</taxon>
        <taxon>Cucujiformia</taxon>
        <taxon>Nitidulidae</taxon>
        <taxon>Meligethinae</taxon>
        <taxon>Brassicogethes</taxon>
    </lineage>
</organism>
<dbReference type="PANTHER" id="PTHR13489:SF0">
    <property type="entry name" value="MINI-CHROMOSOME MAINTENANCE COMPLEX-BINDING PROTEIN"/>
    <property type="match status" value="1"/>
</dbReference>
<name>A0A9P0AYA7_BRAAE</name>
<protein>
    <recommendedName>
        <fullName evidence="3">Mini-chromosome maintenance complex-binding protein</fullName>
    </recommendedName>
</protein>
<keyword evidence="6" id="KW-1185">Reference proteome</keyword>
<dbReference type="GO" id="GO:0006261">
    <property type="term" value="P:DNA-templated DNA replication"/>
    <property type="evidence" value="ECO:0007669"/>
    <property type="project" value="TreeGrafter"/>
</dbReference>
<comment type="subcellular location">
    <subcellularLocation>
        <location evidence="1">Nucleus</location>
    </subcellularLocation>
</comment>
<dbReference type="GO" id="GO:0003682">
    <property type="term" value="F:chromatin binding"/>
    <property type="evidence" value="ECO:0007669"/>
    <property type="project" value="TreeGrafter"/>
</dbReference>
<dbReference type="Proteomes" id="UP001154078">
    <property type="component" value="Chromosome 2"/>
</dbReference>
<dbReference type="PANTHER" id="PTHR13489">
    <property type="entry name" value="MINI-CHROMOSOME MAINTENANCE COMPLEX-BINDING PROTEIN"/>
    <property type="match status" value="1"/>
</dbReference>
<evidence type="ECO:0000256" key="1">
    <source>
        <dbReference type="ARBA" id="ARBA00004123"/>
    </source>
</evidence>
<dbReference type="OrthoDB" id="329666at2759"/>
<dbReference type="GO" id="GO:0005634">
    <property type="term" value="C:nucleus"/>
    <property type="evidence" value="ECO:0007669"/>
    <property type="project" value="UniProtKB-SubCell"/>
</dbReference>
<dbReference type="InterPro" id="IPR019140">
    <property type="entry name" value="MCM_complex-bd"/>
</dbReference>
<dbReference type="Pfam" id="PF09739">
    <property type="entry name" value="MCM_bind"/>
    <property type="match status" value="1"/>
</dbReference>
<evidence type="ECO:0000256" key="4">
    <source>
        <dbReference type="ARBA" id="ARBA00023242"/>
    </source>
</evidence>